<name>A0A812UJ07_SYMPI</name>
<sequence length="183" mass="19877">MAAAVDLLASMIYGLQGEVVGLLRTNNFLYTLPLALGACSMRTREAGFWLLGSAAEHSKDQVIPLLPHILDLLVAGLQHSASTAVNWAAAWALGELCQRTEPRILEPVIPQIGNAFLAIFQRRIGVDVLPGHLHAHRQLLSATCFTLMCLKHTSTLGDKWPSLACQIPADTVLHLESQYGYGN</sequence>
<accession>A0A812UJ07</accession>
<proteinExistence type="predicted"/>
<evidence type="ECO:0000313" key="2">
    <source>
        <dbReference type="Proteomes" id="UP000649617"/>
    </source>
</evidence>
<comment type="caution">
    <text evidence="1">The sequence shown here is derived from an EMBL/GenBank/DDBJ whole genome shotgun (WGS) entry which is preliminary data.</text>
</comment>
<dbReference type="Gene3D" id="1.25.10.10">
    <property type="entry name" value="Leucine-rich Repeat Variant"/>
    <property type="match status" value="1"/>
</dbReference>
<reference evidence="1" key="1">
    <citation type="submission" date="2021-02" db="EMBL/GenBank/DDBJ databases">
        <authorList>
            <person name="Dougan E. K."/>
            <person name="Rhodes N."/>
            <person name="Thang M."/>
            <person name="Chan C."/>
        </authorList>
    </citation>
    <scope>NUCLEOTIDE SEQUENCE</scope>
</reference>
<dbReference type="EMBL" id="CAJNIZ010036681">
    <property type="protein sequence ID" value="CAE7566913.1"/>
    <property type="molecule type" value="Genomic_DNA"/>
</dbReference>
<organism evidence="1 2">
    <name type="scientific">Symbiodinium pilosum</name>
    <name type="common">Dinoflagellate</name>
    <dbReference type="NCBI Taxonomy" id="2952"/>
    <lineage>
        <taxon>Eukaryota</taxon>
        <taxon>Sar</taxon>
        <taxon>Alveolata</taxon>
        <taxon>Dinophyceae</taxon>
        <taxon>Suessiales</taxon>
        <taxon>Symbiodiniaceae</taxon>
        <taxon>Symbiodinium</taxon>
    </lineage>
</organism>
<dbReference type="Proteomes" id="UP000649617">
    <property type="component" value="Unassembled WGS sequence"/>
</dbReference>
<dbReference type="InterPro" id="IPR011989">
    <property type="entry name" value="ARM-like"/>
</dbReference>
<dbReference type="Pfam" id="PF13513">
    <property type="entry name" value="HEAT_EZ"/>
    <property type="match status" value="1"/>
</dbReference>
<protein>
    <submittedName>
        <fullName evidence="1">Tnpo1 protein</fullName>
    </submittedName>
</protein>
<dbReference type="OrthoDB" id="470505at2759"/>
<dbReference type="InterPro" id="IPR016024">
    <property type="entry name" value="ARM-type_fold"/>
</dbReference>
<dbReference type="SUPFAM" id="SSF48371">
    <property type="entry name" value="ARM repeat"/>
    <property type="match status" value="1"/>
</dbReference>
<keyword evidence="2" id="KW-1185">Reference proteome</keyword>
<evidence type="ECO:0000313" key="1">
    <source>
        <dbReference type="EMBL" id="CAE7566913.1"/>
    </source>
</evidence>
<gene>
    <name evidence="1" type="primary">Tnpo1</name>
    <name evidence="1" type="ORF">SPIL2461_LOCUS15229</name>
</gene>
<dbReference type="AlphaFoldDB" id="A0A812UJ07"/>